<sequence length="135" mass="14857">MQRQAHIAARIVWRLRLILGFSEERVCGARVASANPLPCPRMLATFSLALQQHTSKAIILTKPWPSLLGNRMRPGTQSLGAAHPAIVKRAPLQADVRPQAHVARCVHAAVFASSRVCAIICAWSRLTTGLSRRRH</sequence>
<dbReference type="EMBL" id="OCYT01000111">
    <property type="protein sequence ID" value="SON83950.1"/>
    <property type="molecule type" value="Genomic_DNA"/>
</dbReference>
<organism evidence="2 3">
    <name type="scientific">Xanthomonas campestris pv. phaseoli</name>
    <dbReference type="NCBI Taxonomy" id="317013"/>
    <lineage>
        <taxon>Bacteria</taxon>
        <taxon>Pseudomonadati</taxon>
        <taxon>Pseudomonadota</taxon>
        <taxon>Gammaproteobacteria</taxon>
        <taxon>Lysobacterales</taxon>
        <taxon>Lysobacteraceae</taxon>
        <taxon>Xanthomonas</taxon>
    </lineage>
</organism>
<gene>
    <name evidence="1" type="ORF">XAP6984_540037</name>
    <name evidence="2" type="ORF">XAP7430_500037</name>
</gene>
<dbReference type="AlphaFoldDB" id="A0AB38E1T6"/>
<keyword evidence="4" id="KW-1185">Reference proteome</keyword>
<proteinExistence type="predicted"/>
<evidence type="ECO:0000313" key="2">
    <source>
        <dbReference type="EMBL" id="SON90864.1"/>
    </source>
</evidence>
<evidence type="ECO:0000313" key="3">
    <source>
        <dbReference type="Proteomes" id="UP000234166"/>
    </source>
</evidence>
<dbReference type="Proteomes" id="UP000234166">
    <property type="component" value="Unassembled WGS sequence"/>
</dbReference>
<reference evidence="3 4" key="1">
    <citation type="submission" date="2017-10" db="EMBL/GenBank/DDBJ databases">
        <authorList>
            <person name="Regsiter A."/>
            <person name="William W."/>
        </authorList>
    </citation>
    <scope>NUCLEOTIDE SEQUENCE [LARGE SCALE GENOMIC DNA]</scope>
    <source>
        <strain evidence="1 4">CFBP6984</strain>
        <strain evidence="2 3">CFBP7430</strain>
    </source>
</reference>
<evidence type="ECO:0008006" key="5">
    <source>
        <dbReference type="Google" id="ProtNLM"/>
    </source>
</evidence>
<comment type="caution">
    <text evidence="2">The sequence shown here is derived from an EMBL/GenBank/DDBJ whole genome shotgun (WGS) entry which is preliminary data.</text>
</comment>
<evidence type="ECO:0000313" key="4">
    <source>
        <dbReference type="Proteomes" id="UP000234181"/>
    </source>
</evidence>
<dbReference type="Proteomes" id="UP000234181">
    <property type="component" value="Unassembled WGS sequence"/>
</dbReference>
<evidence type="ECO:0000313" key="1">
    <source>
        <dbReference type="EMBL" id="SON83950.1"/>
    </source>
</evidence>
<protein>
    <recommendedName>
        <fullName evidence="5">Secreted protein</fullName>
    </recommendedName>
</protein>
<accession>A0AB38E1T6</accession>
<name>A0AB38E1T6_XANCH</name>
<dbReference type="EMBL" id="OCYS01000106">
    <property type="protein sequence ID" value="SON90864.1"/>
    <property type="molecule type" value="Genomic_DNA"/>
</dbReference>